<evidence type="ECO:0000256" key="1">
    <source>
        <dbReference type="ARBA" id="ARBA00004123"/>
    </source>
</evidence>
<evidence type="ECO:0000313" key="6">
    <source>
        <dbReference type="Proteomes" id="UP000318582"/>
    </source>
</evidence>
<evidence type="ECO:0000259" key="4">
    <source>
        <dbReference type="SMART" id="SM00484"/>
    </source>
</evidence>
<dbReference type="InterPro" id="IPR019974">
    <property type="entry name" value="XPG_CS"/>
</dbReference>
<keyword evidence="6" id="KW-1185">Reference proteome</keyword>
<feature type="region of interest" description="Disordered" evidence="3">
    <location>
        <begin position="117"/>
        <end position="142"/>
    </location>
</feature>
<dbReference type="Pfam" id="PF00867">
    <property type="entry name" value="XPG_I"/>
    <property type="match status" value="1"/>
</dbReference>
<keyword evidence="2" id="KW-0539">Nucleus</keyword>
<organism evidence="5 6">
    <name type="scientific">Powellomyces hirtus</name>
    <dbReference type="NCBI Taxonomy" id="109895"/>
    <lineage>
        <taxon>Eukaryota</taxon>
        <taxon>Fungi</taxon>
        <taxon>Fungi incertae sedis</taxon>
        <taxon>Chytridiomycota</taxon>
        <taxon>Chytridiomycota incertae sedis</taxon>
        <taxon>Chytridiomycetes</taxon>
        <taxon>Spizellomycetales</taxon>
        <taxon>Powellomycetaceae</taxon>
        <taxon>Powellomyces</taxon>
    </lineage>
</organism>
<dbReference type="CDD" id="cd09904">
    <property type="entry name" value="H3TH_XPG"/>
    <property type="match status" value="1"/>
</dbReference>
<proteinExistence type="predicted"/>
<dbReference type="STRING" id="109895.A0A507DWA1"/>
<evidence type="ECO:0000313" key="5">
    <source>
        <dbReference type="EMBL" id="TPX55592.1"/>
    </source>
</evidence>
<dbReference type="InterPro" id="IPR036279">
    <property type="entry name" value="5-3_exonuclease_C_sf"/>
</dbReference>
<comment type="subcellular location">
    <subcellularLocation>
        <location evidence="1">Nucleus</location>
    </subcellularLocation>
</comment>
<reference evidence="5 6" key="1">
    <citation type="journal article" date="2019" name="Sci. Rep.">
        <title>Comparative genomics of chytrid fungi reveal insights into the obligate biotrophic and pathogenic lifestyle of Synchytrium endobioticum.</title>
        <authorList>
            <person name="van de Vossenberg B.T.L.H."/>
            <person name="Warris S."/>
            <person name="Nguyen H.D.T."/>
            <person name="van Gent-Pelzer M.P.E."/>
            <person name="Joly D.L."/>
            <person name="van de Geest H.C."/>
            <person name="Bonants P.J.M."/>
            <person name="Smith D.S."/>
            <person name="Levesque C.A."/>
            <person name="van der Lee T.A.J."/>
        </authorList>
    </citation>
    <scope>NUCLEOTIDE SEQUENCE [LARGE SCALE GENOMIC DNA]</scope>
    <source>
        <strain evidence="5 6">CBS 809.83</strain>
    </source>
</reference>
<feature type="region of interest" description="Disordered" evidence="3">
    <location>
        <begin position="1288"/>
        <end position="1398"/>
    </location>
</feature>
<dbReference type="SUPFAM" id="SSF47807">
    <property type="entry name" value="5' to 3' exonuclease, C-terminal subdomain"/>
    <property type="match status" value="1"/>
</dbReference>
<dbReference type="GO" id="GO:0003697">
    <property type="term" value="F:single-stranded DNA binding"/>
    <property type="evidence" value="ECO:0007669"/>
    <property type="project" value="TreeGrafter"/>
</dbReference>
<feature type="region of interest" description="Disordered" evidence="3">
    <location>
        <begin position="809"/>
        <end position="902"/>
    </location>
</feature>
<dbReference type="InterPro" id="IPR008918">
    <property type="entry name" value="HhH2"/>
</dbReference>
<dbReference type="CDD" id="cd09868">
    <property type="entry name" value="PIN_XPG_RAD2"/>
    <property type="match status" value="1"/>
</dbReference>
<dbReference type="Gene3D" id="1.10.150.20">
    <property type="entry name" value="5' to 3' exonuclease, C-terminal subdomain"/>
    <property type="match status" value="1"/>
</dbReference>
<dbReference type="EMBL" id="QEAQ01000103">
    <property type="protein sequence ID" value="TPX55592.1"/>
    <property type="molecule type" value="Genomic_DNA"/>
</dbReference>
<comment type="caution">
    <text evidence="5">The sequence shown here is derived from an EMBL/GenBank/DDBJ whole genome shotgun (WGS) entry which is preliminary data.</text>
</comment>
<feature type="compositionally biased region" description="Acidic residues" evidence="3">
    <location>
        <begin position="454"/>
        <end position="465"/>
    </location>
</feature>
<dbReference type="PROSITE" id="PS00842">
    <property type="entry name" value="XPG_2"/>
    <property type="match status" value="1"/>
</dbReference>
<accession>A0A507DWA1</accession>
<dbReference type="SMART" id="SM00279">
    <property type="entry name" value="HhH2"/>
    <property type="match status" value="1"/>
</dbReference>
<feature type="region of interest" description="Disordered" evidence="3">
    <location>
        <begin position="672"/>
        <end position="698"/>
    </location>
</feature>
<feature type="region of interest" description="Disordered" evidence="3">
    <location>
        <begin position="300"/>
        <end position="323"/>
    </location>
</feature>
<name>A0A507DWA1_9FUNG</name>
<dbReference type="GO" id="GO:0016788">
    <property type="term" value="F:hydrolase activity, acting on ester bonds"/>
    <property type="evidence" value="ECO:0007669"/>
    <property type="project" value="InterPro"/>
</dbReference>
<dbReference type="Pfam" id="PF00752">
    <property type="entry name" value="XPG_N"/>
    <property type="match status" value="1"/>
</dbReference>
<dbReference type="PANTHER" id="PTHR16171">
    <property type="entry name" value="DNA REPAIR PROTEIN COMPLEMENTING XP-G CELLS-RELATED"/>
    <property type="match status" value="1"/>
</dbReference>
<feature type="domain" description="XPG-I" evidence="4">
    <location>
        <begin position="1054"/>
        <end position="1123"/>
    </location>
</feature>
<feature type="region of interest" description="Disordered" evidence="3">
    <location>
        <begin position="533"/>
        <end position="571"/>
    </location>
</feature>
<dbReference type="Proteomes" id="UP000318582">
    <property type="component" value="Unassembled WGS sequence"/>
</dbReference>
<gene>
    <name evidence="5" type="ORF">PhCBS80983_g05199</name>
</gene>
<evidence type="ECO:0000256" key="3">
    <source>
        <dbReference type="SAM" id="MobiDB-lite"/>
    </source>
</evidence>
<dbReference type="SMART" id="SM00484">
    <property type="entry name" value="XPGI"/>
    <property type="match status" value="1"/>
</dbReference>
<dbReference type="GO" id="GO:0005634">
    <property type="term" value="C:nucleus"/>
    <property type="evidence" value="ECO:0007669"/>
    <property type="project" value="UniProtKB-SubCell"/>
</dbReference>
<sequence length="1398" mass="156241">MTDKDGQPIPGAPIAGCLMRVAKLMHWGIAPVFVFDGATPSMKLKTTAERRARRATAENAAQKVAAQILRKTMQLNLLKKSDAAASKSVPRKPTNTDALQELPEDFVYMDGIHRTVERSATSHKGSGKESAQKRQKPREVDEFELRDVASEIDPSTADPRLITEEEMRSFIKSQKKKLDLSLIDLDDASFQVLPIERQHDIVTELKNRSRQANSGRLAKMAYAAENDPLAFSAMQIKHLMHRNKLTEKLFSLAKTPGTSDSSPKKRKESKPLRIASERAREYVLVQNPAETGYTIRSTHAGRTSTVEPPEMSEEGPIDLDSSSDHEIGAVAPEASVTTGILREGANQLTGQQAEVDDLTEEQELTEDLDEDFWEPILHDLSEEQDARAQEQNVSGSLLADSRAWVTDEASVEEIEAAFALAEQESDGNRAIPMEVNDDDEENSDPMETDSSSNDSEEEEEEFDPVEMDITEEAALPSDPMAVDEIHEHVYHRPLGRPHKPRVYVSDVRDYVPEYITPAECMIMVQNGLTGQDLDEEEEPYNGEASGINAPPEPRKEPEKVPEESNPVETPTSRLYKILERVAVSVAKATSAEQACSLWEGVVSPEFVQVYPDHERLIREVFLEWSDKKLQLELIHMDRLSGKQREGTPLALAQITWTKILDTALEWRKARNISKEETSATPQAETNPEEAKVVQKQDVAKQRMLHEHHPSPQLNGSGSESPFNLATQKARTLSRRLKVFEVIHTGDSPEDRVLTALSEDEEAADASELLFSVEEGSEDADYQGYYFVGFGPEIDESLTEEAPYEEEVVEEEVVDESLVDEDPDESPSVAEPLVEEVSEKKPSGGLVPIADPLPELSPVDKPSDHSKVTAEPLSEYPTLDKPSGEVEPVEEPLPELPPVNEPSGEVKEVQEPFVEVAPAVKVLVEQIVVQEEPGKESVVGRMHKKQQDSFPGQEDSFMALEDPSMTFSDDEEVEETPATFVLEEPDTNIDVSMELNSEREENARFFAQLTNQDSHDMAQTLENDMLSLAKTKRKHAANAIEVSSDTIKDLKTLSRICGVPFITAPMEAEAQCAFLLEKGLVDGIVSEDSDVWLFGATKLLKNIFNQQKYVEEYSIERVTEMMALDREKLVQLAYLLGSDYTPGIQGIGPTLGMEVLNLWRGPGLEPLQKFKEWWQGILIDPLAGAEGDTPAQRKLRKILKTRPIPPLFPDERVWDAYYHPQVDTELTPFEWGEPNIDELRDFMEEKAGWSQAKVDQILIPVLREREKRKSGAQNVTSVQSSLDKFFAPVTPAAGGKPHKSSRVNTIVQGWKARGGKRSRDSATEEEDTRERSEERPVRQPRKRQRTKASDDTAPNDTVQPSPSPARKRKRAAEAPVDTEPLDTEPNPRAKAVPKRRRKL</sequence>
<dbReference type="PANTHER" id="PTHR16171:SF7">
    <property type="entry name" value="DNA REPAIR PROTEIN RAD2"/>
    <property type="match status" value="1"/>
</dbReference>
<feature type="region of interest" description="Disordered" evidence="3">
    <location>
        <begin position="253"/>
        <end position="272"/>
    </location>
</feature>
<dbReference type="InterPro" id="IPR029060">
    <property type="entry name" value="PIN-like_dom_sf"/>
</dbReference>
<feature type="compositionally biased region" description="Basic and acidic residues" evidence="3">
    <location>
        <begin position="126"/>
        <end position="142"/>
    </location>
</feature>
<dbReference type="GO" id="GO:0004520">
    <property type="term" value="F:DNA endonuclease activity"/>
    <property type="evidence" value="ECO:0007669"/>
    <property type="project" value="TreeGrafter"/>
</dbReference>
<dbReference type="Gene3D" id="3.40.50.1010">
    <property type="entry name" value="5'-nuclease"/>
    <property type="match status" value="2"/>
</dbReference>
<dbReference type="InterPro" id="IPR006085">
    <property type="entry name" value="XPG_DNA_repair_N"/>
</dbReference>
<dbReference type="InterPro" id="IPR006086">
    <property type="entry name" value="XPG-I_dom"/>
</dbReference>
<evidence type="ECO:0000256" key="2">
    <source>
        <dbReference type="ARBA" id="ARBA00023242"/>
    </source>
</evidence>
<feature type="compositionally biased region" description="Basic and acidic residues" evidence="3">
    <location>
        <begin position="1316"/>
        <end position="1336"/>
    </location>
</feature>
<feature type="compositionally biased region" description="Acidic residues" evidence="3">
    <location>
        <begin position="435"/>
        <end position="447"/>
    </location>
</feature>
<feature type="compositionally biased region" description="Basic and acidic residues" evidence="3">
    <location>
        <begin position="688"/>
        <end position="698"/>
    </location>
</feature>
<dbReference type="SUPFAM" id="SSF88723">
    <property type="entry name" value="PIN domain-like"/>
    <property type="match status" value="1"/>
</dbReference>
<protein>
    <recommendedName>
        <fullName evidence="4">XPG-I domain-containing protein</fullName>
    </recommendedName>
</protein>
<feature type="region of interest" description="Disordered" evidence="3">
    <location>
        <begin position="420"/>
        <end position="465"/>
    </location>
</feature>
<feature type="compositionally biased region" description="Acidic residues" evidence="3">
    <location>
        <begin position="809"/>
        <end position="824"/>
    </location>
</feature>
<feature type="compositionally biased region" description="Basic and acidic residues" evidence="3">
    <location>
        <begin position="552"/>
        <end position="562"/>
    </location>
</feature>